<dbReference type="eggNOG" id="ENOG502S73V">
    <property type="taxonomic scope" value="Eukaryota"/>
</dbReference>
<comment type="subunit">
    <text evidence="1">Homodimer.</text>
</comment>
<dbReference type="InterPro" id="IPR013097">
    <property type="entry name" value="Dabb"/>
</dbReference>
<dbReference type="Gene3D" id="3.30.70.100">
    <property type="match status" value="1"/>
</dbReference>
<dbReference type="EMBL" id="KI545864">
    <property type="protein sequence ID" value="EST07102.1"/>
    <property type="molecule type" value="Genomic_DNA"/>
</dbReference>
<dbReference type="InterPro" id="IPR011008">
    <property type="entry name" value="Dimeric_a/b-barrel"/>
</dbReference>
<sequence length="107" mass="12468">MPVVHVVSFKYKDSVSEEQRSQLWADLNAFRTQCLYSDGKPYILDFKGSTENISPEGRGQGYHQLFISTFPSREHVKYYLEQDPVHRAFVEKVKPTLADAFIYDFEV</sequence>
<proteinExistence type="predicted"/>
<accession>V5GMB3</accession>
<dbReference type="PROSITE" id="PS51502">
    <property type="entry name" value="S_R_A_B_BARREL"/>
    <property type="match status" value="1"/>
</dbReference>
<name>V5GMB3_KALBG</name>
<dbReference type="OrthoDB" id="1601230at2759"/>
<evidence type="ECO:0000313" key="4">
    <source>
        <dbReference type="Proteomes" id="UP000019377"/>
    </source>
</evidence>
<dbReference type="RefSeq" id="XP_016292091.1">
    <property type="nucleotide sequence ID" value="XM_016436388.1"/>
</dbReference>
<dbReference type="SUPFAM" id="SSF54909">
    <property type="entry name" value="Dimeric alpha+beta barrel"/>
    <property type="match status" value="1"/>
</dbReference>
<keyword evidence="4" id="KW-1185">Reference proteome</keyword>
<protein>
    <recommendedName>
        <fullName evidence="2">Stress-response A/B barrel domain-containing protein</fullName>
    </recommendedName>
</protein>
<evidence type="ECO:0000256" key="1">
    <source>
        <dbReference type="ARBA" id="ARBA00011738"/>
    </source>
</evidence>
<dbReference type="Pfam" id="PF07876">
    <property type="entry name" value="Dabb"/>
    <property type="match status" value="1"/>
</dbReference>
<dbReference type="AlphaFoldDB" id="V5GMB3"/>
<dbReference type="PANTHER" id="PTHR33178">
    <property type="match status" value="1"/>
</dbReference>
<dbReference type="HOGENOM" id="CLU_080664_2_1_1"/>
<reference evidence="4" key="1">
    <citation type="journal article" date="2013" name="Genome Announc.">
        <title>Draft genome sequence of Pseudozyma brasiliensis sp. nov. strain GHG001, a high producer of endo-1,4-xylanase isolated from an insect pest of sugarcane.</title>
        <authorList>
            <person name="Oliveira J.V.D.C."/>
            <person name="dos Santos R.A.C."/>
            <person name="Borges T.A."/>
            <person name="Riano-Pachon D.M."/>
            <person name="Goldman G.H."/>
        </authorList>
    </citation>
    <scope>NUCLEOTIDE SEQUENCE [LARGE SCALE GENOMIC DNA]</scope>
    <source>
        <strain evidence="4">GHG001</strain>
    </source>
</reference>
<dbReference type="InterPro" id="IPR044662">
    <property type="entry name" value="HS1/DABB1-like"/>
</dbReference>
<dbReference type="Proteomes" id="UP000019377">
    <property type="component" value="Unassembled WGS sequence"/>
</dbReference>
<dbReference type="PANTHER" id="PTHR33178:SF10">
    <property type="entry name" value="STRESS-RESPONSE A_B BARREL DOMAIN-CONTAINING PROTEIN"/>
    <property type="match status" value="1"/>
</dbReference>
<gene>
    <name evidence="3" type="ORF">PSEUBRA_SCAF21g03344</name>
</gene>
<dbReference type="STRING" id="1365824.V5GMB3"/>
<evidence type="ECO:0000259" key="2">
    <source>
        <dbReference type="PROSITE" id="PS51502"/>
    </source>
</evidence>
<dbReference type="GeneID" id="27419026"/>
<evidence type="ECO:0000313" key="3">
    <source>
        <dbReference type="EMBL" id="EST07102.1"/>
    </source>
</evidence>
<feature type="domain" description="Stress-response A/B barrel" evidence="2">
    <location>
        <begin position="3"/>
        <end position="105"/>
    </location>
</feature>
<dbReference type="OMA" id="MTITHIV"/>
<organism evidence="3 4">
    <name type="scientific">Kalmanozyma brasiliensis (strain GHG001)</name>
    <name type="common">Yeast</name>
    <name type="synonym">Pseudozyma brasiliensis</name>
    <dbReference type="NCBI Taxonomy" id="1365824"/>
    <lineage>
        <taxon>Eukaryota</taxon>
        <taxon>Fungi</taxon>
        <taxon>Dikarya</taxon>
        <taxon>Basidiomycota</taxon>
        <taxon>Ustilaginomycotina</taxon>
        <taxon>Ustilaginomycetes</taxon>
        <taxon>Ustilaginales</taxon>
        <taxon>Ustilaginaceae</taxon>
        <taxon>Kalmanozyma</taxon>
    </lineage>
</organism>
<dbReference type="SMART" id="SM00886">
    <property type="entry name" value="Dabb"/>
    <property type="match status" value="1"/>
</dbReference>